<reference evidence="3 4" key="1">
    <citation type="journal article" date="2021" name="ISME Commun">
        <title>Automated analysis of genomic sequences facilitates high-throughput and comprehensive description of bacteria.</title>
        <authorList>
            <person name="Hitch T.C.A."/>
        </authorList>
    </citation>
    <scope>NUCLEOTIDE SEQUENCE [LARGE SCALE GENOMIC DNA]</scope>
    <source>
        <strain evidence="3 4">Sanger_109</strain>
    </source>
</reference>
<dbReference type="SMART" id="SM00830">
    <property type="entry name" value="CM_2"/>
    <property type="match status" value="1"/>
</dbReference>
<evidence type="ECO:0000259" key="2">
    <source>
        <dbReference type="PROSITE" id="PS51168"/>
    </source>
</evidence>
<dbReference type="Pfam" id="PF01817">
    <property type="entry name" value="CM_2"/>
    <property type="match status" value="1"/>
</dbReference>
<accession>A0ABT2TGR9</accession>
<dbReference type="Gene3D" id="1.20.59.10">
    <property type="entry name" value="Chorismate mutase"/>
    <property type="match status" value="1"/>
</dbReference>
<evidence type="ECO:0000256" key="1">
    <source>
        <dbReference type="ARBA" id="ARBA00023235"/>
    </source>
</evidence>
<dbReference type="SUPFAM" id="SSF48600">
    <property type="entry name" value="Chorismate mutase II"/>
    <property type="match status" value="1"/>
</dbReference>
<protein>
    <submittedName>
        <fullName evidence="3">Chorismate mutase</fullName>
    </submittedName>
</protein>
<dbReference type="PROSITE" id="PS51168">
    <property type="entry name" value="CHORISMATE_MUT_2"/>
    <property type="match status" value="1"/>
</dbReference>
<dbReference type="PANTHER" id="PTHR38041:SF1">
    <property type="entry name" value="CHORISMATE MUTASE"/>
    <property type="match status" value="1"/>
</dbReference>
<evidence type="ECO:0000313" key="3">
    <source>
        <dbReference type="EMBL" id="MCU6761368.1"/>
    </source>
</evidence>
<keyword evidence="1" id="KW-0413">Isomerase</keyword>
<dbReference type="InterPro" id="IPR051331">
    <property type="entry name" value="Chorismate_mutase-related"/>
</dbReference>
<proteinExistence type="predicted"/>
<sequence>MRDLSDIRMDIDLVDRQIVKLFEERMKLTAQVAEYKIAAKKPVYDKTREEEKLKTLSELTVLEENKAAVRELFTCIMAISRGQQSGFMEKLSLKE</sequence>
<dbReference type="Proteomes" id="UP001652442">
    <property type="component" value="Unassembled WGS sequence"/>
</dbReference>
<dbReference type="EMBL" id="JAOQJQ010000001">
    <property type="protein sequence ID" value="MCU6761368.1"/>
    <property type="molecule type" value="Genomic_DNA"/>
</dbReference>
<dbReference type="RefSeq" id="WP_158424203.1">
    <property type="nucleotide sequence ID" value="NZ_JAOQJQ010000001.1"/>
</dbReference>
<dbReference type="InterPro" id="IPR036263">
    <property type="entry name" value="Chorismate_II_sf"/>
</dbReference>
<keyword evidence="4" id="KW-1185">Reference proteome</keyword>
<name>A0ABT2TGR9_9FIRM</name>
<dbReference type="InterPro" id="IPR002701">
    <property type="entry name" value="CM_II_prokaryot"/>
</dbReference>
<dbReference type="PANTHER" id="PTHR38041">
    <property type="entry name" value="CHORISMATE MUTASE"/>
    <property type="match status" value="1"/>
</dbReference>
<feature type="domain" description="Chorismate mutase" evidence="2">
    <location>
        <begin position="1"/>
        <end position="88"/>
    </location>
</feature>
<evidence type="ECO:0000313" key="4">
    <source>
        <dbReference type="Proteomes" id="UP001652442"/>
    </source>
</evidence>
<comment type="caution">
    <text evidence="3">The sequence shown here is derived from an EMBL/GenBank/DDBJ whole genome shotgun (WGS) entry which is preliminary data.</text>
</comment>
<dbReference type="InterPro" id="IPR036979">
    <property type="entry name" value="CM_dom_sf"/>
</dbReference>
<gene>
    <name evidence="3" type="ORF">OCV88_03315</name>
</gene>
<organism evidence="3 4">
    <name type="scientific">Brotonthovivens ammoniilytica</name>
    <dbReference type="NCBI Taxonomy" id="2981725"/>
    <lineage>
        <taxon>Bacteria</taxon>
        <taxon>Bacillati</taxon>
        <taxon>Bacillota</taxon>
        <taxon>Clostridia</taxon>
        <taxon>Lachnospirales</taxon>
        <taxon>Lachnospiraceae</taxon>
        <taxon>Brotonthovivens</taxon>
    </lineage>
</organism>